<dbReference type="EMBL" id="CABPRW010000003">
    <property type="protein sequence ID" value="VVD95156.1"/>
    <property type="molecule type" value="Genomic_DNA"/>
</dbReference>
<dbReference type="AlphaFoldDB" id="A0A5E4U4Z0"/>
<sequence length="729" mass="79498">MPYLSRHRLASAVPHYGIPISVSLRDNRPHTTFAAELQHARIARATDVTHAAETRARHTSSVVWPTAFAMMLVAANMGTSTALSTPGPQNPGDWLPGDLDERGVVPVTPTVTPVETQTMSAGEHADVVRVPMEHSSIRTHYTFGDVLRAIAAGDQPFRKLSESICDAHALLSGETLDPQTCTTLKKIASMIDSATSLIPQIQRIRIPSHLAGRIADEVEEIAVMPGELDETLQLVDPRNFVEPEGMRATQRGVNVPFMPEEDTLVRRVPAKSPDADVAGNAGETNEADEASEEDKAGNVGEDHGVDSVEDAAAPWHSPLRQYHAHDTGGAPSHAISPGSRGREMANHTPADFRIKDERQFLSGYEQDLPRQRLPADTRARLMVANGHYYIRGELGYYRATRARDGHHWLVDAPQKGETRAQVPVTYNKATAEWQAHAPLRLCGGGGCAPSREASPDSIAMKYQQIADAVRHIPEEPVRTAIERAFHDVSRMALVRSNREDLRQMRDNSIVGHRAALTPTMKRINHKASLFIQQREAALSTTTHYYWNREAEAFCQENAEVLFHYLLDNGVPGDRIRMITVQPRNRAPHVMVLYTESPVFIDLLELATPQPPVAGYIDGIDDASFAGWVSMTRDSTLLLDPWSTVKATSFVDTTSEHELVDELNAALADTGHRPGNPYVVSITRPLGGRRTLANRRGSMVSLGSSGGSDSPGISARASSTSGSGSGGVAI</sequence>
<organism evidence="2 3">
    <name type="scientific">Pandoraea fibrosis</name>
    <dbReference type="NCBI Taxonomy" id="1891094"/>
    <lineage>
        <taxon>Bacteria</taxon>
        <taxon>Pseudomonadati</taxon>
        <taxon>Pseudomonadota</taxon>
        <taxon>Betaproteobacteria</taxon>
        <taxon>Burkholderiales</taxon>
        <taxon>Burkholderiaceae</taxon>
        <taxon>Pandoraea</taxon>
    </lineage>
</organism>
<feature type="compositionally biased region" description="Low complexity" evidence="1">
    <location>
        <begin position="697"/>
        <end position="721"/>
    </location>
</feature>
<gene>
    <name evidence="2" type="ORF">PFI31113_01798</name>
</gene>
<name>A0A5E4U4Z0_9BURK</name>
<feature type="region of interest" description="Disordered" evidence="1">
    <location>
        <begin position="697"/>
        <end position="729"/>
    </location>
</feature>
<evidence type="ECO:0000256" key="1">
    <source>
        <dbReference type="SAM" id="MobiDB-lite"/>
    </source>
</evidence>
<protein>
    <submittedName>
        <fullName evidence="2">Uncharacterized protein</fullName>
    </submittedName>
</protein>
<accession>A0A5E4U4Z0</accession>
<reference evidence="2 3" key="1">
    <citation type="submission" date="2019-08" db="EMBL/GenBank/DDBJ databases">
        <authorList>
            <person name="Peeters C."/>
        </authorList>
    </citation>
    <scope>NUCLEOTIDE SEQUENCE [LARGE SCALE GENOMIC DNA]</scope>
    <source>
        <strain evidence="2 3">LMG 31113</strain>
    </source>
</reference>
<feature type="compositionally biased region" description="Basic and acidic residues" evidence="1">
    <location>
        <begin position="293"/>
        <end position="305"/>
    </location>
</feature>
<evidence type="ECO:0000313" key="3">
    <source>
        <dbReference type="Proteomes" id="UP000382577"/>
    </source>
</evidence>
<proteinExistence type="predicted"/>
<feature type="region of interest" description="Disordered" evidence="1">
    <location>
        <begin position="321"/>
        <end position="345"/>
    </location>
</feature>
<dbReference type="RefSeq" id="WP_150599345.1">
    <property type="nucleotide sequence ID" value="NZ_CABPRW010000003.1"/>
</dbReference>
<dbReference type="OrthoDB" id="8937167at2"/>
<dbReference type="Proteomes" id="UP000382577">
    <property type="component" value="Unassembled WGS sequence"/>
</dbReference>
<feature type="region of interest" description="Disordered" evidence="1">
    <location>
        <begin position="270"/>
        <end position="305"/>
    </location>
</feature>
<evidence type="ECO:0000313" key="2">
    <source>
        <dbReference type="EMBL" id="VVD95156.1"/>
    </source>
</evidence>